<dbReference type="InterPro" id="IPR011610">
    <property type="entry name" value="SAM_mthyl_Trfase_ML2640-like"/>
</dbReference>
<sequence length="316" mass="34134">MTSTRYEGDTWDLASSVGVTATMVAAARAIATRAERPLINDPFAEPLVKAVGVDLLSQLASGELDPAELNDVHDGAAGSAGAMSRMADNMAVRTKFFDEFFTAATKAGIKQVVILASGLDSRAYRLAWPAGTVVYEVDQPQVIEFKTKALANLGAAPSADRRVVAIDLRDDWPTALRTAGFDPAQPAAWSAEGLLSYLPPDAQDRLLDTITALSAPGSRLATESAPNPEPGEEDKMRERMQTIAERWRAHGFHLDMAGLVYLGDRNEAVGYLADRGWRLASSSIRELFAANGFEPLEDDDMRMGEILYTSGTLEKK</sequence>
<dbReference type="STRING" id="292462.AWC05_01285"/>
<gene>
    <name evidence="7" type="ORF">AWC05_01285</name>
</gene>
<organism evidence="7 8">
    <name type="scientific">Mycobacterium florentinum</name>
    <dbReference type="NCBI Taxonomy" id="292462"/>
    <lineage>
        <taxon>Bacteria</taxon>
        <taxon>Bacillati</taxon>
        <taxon>Actinomycetota</taxon>
        <taxon>Actinomycetes</taxon>
        <taxon>Mycobacteriales</taxon>
        <taxon>Mycobacteriaceae</taxon>
        <taxon>Mycobacterium</taxon>
        <taxon>Mycobacterium simiae complex</taxon>
    </lineage>
</organism>
<evidence type="ECO:0000313" key="8">
    <source>
        <dbReference type="Proteomes" id="UP000193010"/>
    </source>
</evidence>
<dbReference type="PANTHER" id="PTHR43619">
    <property type="entry name" value="S-ADENOSYL-L-METHIONINE-DEPENDENT METHYLTRANSFERASE YKTD-RELATED"/>
    <property type="match status" value="1"/>
</dbReference>
<keyword evidence="8" id="KW-1185">Reference proteome</keyword>
<evidence type="ECO:0000256" key="2">
    <source>
        <dbReference type="ARBA" id="ARBA00008138"/>
    </source>
</evidence>
<evidence type="ECO:0000313" key="7">
    <source>
        <dbReference type="EMBL" id="ORV49777.1"/>
    </source>
</evidence>
<dbReference type="OrthoDB" id="9806164at2"/>
<name>A0A1X1TYY9_MYCFL</name>
<comment type="similarity">
    <text evidence="2 6">Belongs to the UPF0677 family.</text>
</comment>
<dbReference type="GO" id="GO:0008168">
    <property type="term" value="F:methyltransferase activity"/>
    <property type="evidence" value="ECO:0007669"/>
    <property type="project" value="UniProtKB-UniRule"/>
</dbReference>
<proteinExistence type="inferred from homology"/>
<dbReference type="GO" id="GO:0032259">
    <property type="term" value="P:methylation"/>
    <property type="evidence" value="ECO:0007669"/>
    <property type="project" value="UniProtKB-KW"/>
</dbReference>
<dbReference type="RefSeq" id="WP_085224579.1">
    <property type="nucleotide sequence ID" value="NZ_AP022576.1"/>
</dbReference>
<dbReference type="EMBL" id="LQOV01000029">
    <property type="protein sequence ID" value="ORV49777.1"/>
    <property type="molecule type" value="Genomic_DNA"/>
</dbReference>
<dbReference type="FunFam" id="3.40.50.150:FF:000152">
    <property type="entry name" value="S-adenosyl-L-methionine-dependent methyltransferase"/>
    <property type="match status" value="1"/>
</dbReference>
<evidence type="ECO:0000256" key="3">
    <source>
        <dbReference type="ARBA" id="ARBA00022603"/>
    </source>
</evidence>
<dbReference type="InterPro" id="IPR029063">
    <property type="entry name" value="SAM-dependent_MTases_sf"/>
</dbReference>
<dbReference type="SUPFAM" id="SSF53335">
    <property type="entry name" value="S-adenosyl-L-methionine-dependent methyltransferases"/>
    <property type="match status" value="1"/>
</dbReference>
<dbReference type="EC" id="2.1.1.-" evidence="6"/>
<dbReference type="InterPro" id="IPR007213">
    <property type="entry name" value="Ppm1/Ppm2/Tcmp"/>
</dbReference>
<dbReference type="Proteomes" id="UP000193010">
    <property type="component" value="Unassembled WGS sequence"/>
</dbReference>
<accession>A0A1X1TYY9</accession>
<evidence type="ECO:0000256" key="4">
    <source>
        <dbReference type="ARBA" id="ARBA00022679"/>
    </source>
</evidence>
<keyword evidence="3 6" id="KW-0489">Methyltransferase</keyword>
<dbReference type="Pfam" id="PF04072">
    <property type="entry name" value="LCM"/>
    <property type="match status" value="1"/>
</dbReference>
<evidence type="ECO:0000256" key="6">
    <source>
        <dbReference type="RuleBase" id="RU362030"/>
    </source>
</evidence>
<keyword evidence="5 6" id="KW-0949">S-adenosyl-L-methionine</keyword>
<evidence type="ECO:0000256" key="5">
    <source>
        <dbReference type="ARBA" id="ARBA00022691"/>
    </source>
</evidence>
<dbReference type="PANTHER" id="PTHR43619:SF2">
    <property type="entry name" value="S-ADENOSYL-L-METHIONINE-DEPENDENT METHYLTRANSFERASES SUPERFAMILY PROTEIN"/>
    <property type="match status" value="1"/>
</dbReference>
<reference evidence="7 8" key="1">
    <citation type="submission" date="2016-01" db="EMBL/GenBank/DDBJ databases">
        <title>The new phylogeny of the genus Mycobacterium.</title>
        <authorList>
            <person name="Tarcisio F."/>
            <person name="Conor M."/>
            <person name="Antonella G."/>
            <person name="Elisabetta G."/>
            <person name="Giulia F.S."/>
            <person name="Sara T."/>
            <person name="Anna F."/>
            <person name="Clotilde B."/>
            <person name="Roberto B."/>
            <person name="Veronica D.S."/>
            <person name="Fabio R."/>
            <person name="Monica P."/>
            <person name="Olivier J."/>
            <person name="Enrico T."/>
            <person name="Nicola S."/>
        </authorList>
    </citation>
    <scope>NUCLEOTIDE SEQUENCE [LARGE SCALE GENOMIC DNA]</scope>
    <source>
        <strain evidence="7 8">DSM 44852</strain>
    </source>
</reference>
<dbReference type="NCBIfam" id="TIGR00027">
    <property type="entry name" value="mthyl_TIGR00027"/>
    <property type="match status" value="1"/>
</dbReference>
<comment type="caution">
    <text evidence="7">The sequence shown here is derived from an EMBL/GenBank/DDBJ whole genome shotgun (WGS) entry which is preliminary data.</text>
</comment>
<comment type="function">
    <text evidence="1 6">Exhibits S-adenosyl-L-methionine-dependent methyltransferase activity.</text>
</comment>
<dbReference type="AlphaFoldDB" id="A0A1X1TYY9"/>
<dbReference type="Gene3D" id="3.40.50.150">
    <property type="entry name" value="Vaccinia Virus protein VP39"/>
    <property type="match status" value="1"/>
</dbReference>
<protein>
    <recommendedName>
        <fullName evidence="6">S-adenosyl-L-methionine-dependent methyltransferase</fullName>
        <ecNumber evidence="6">2.1.1.-</ecNumber>
    </recommendedName>
</protein>
<evidence type="ECO:0000256" key="1">
    <source>
        <dbReference type="ARBA" id="ARBA00003907"/>
    </source>
</evidence>
<keyword evidence="4 7" id="KW-0808">Transferase</keyword>